<reference evidence="4 5" key="1">
    <citation type="journal article" date="2015" name="Nature">
        <title>rRNA introns, odd ribosomes, and small enigmatic genomes across a large radiation of phyla.</title>
        <authorList>
            <person name="Brown C.T."/>
            <person name="Hug L.A."/>
            <person name="Thomas B.C."/>
            <person name="Sharon I."/>
            <person name="Castelle C.J."/>
            <person name="Singh A."/>
            <person name="Wilkins M.J."/>
            <person name="Williams K.H."/>
            <person name="Banfield J.F."/>
        </authorList>
    </citation>
    <scope>NUCLEOTIDE SEQUENCE [LARGE SCALE GENOMIC DNA]</scope>
</reference>
<dbReference type="GO" id="GO:0045547">
    <property type="term" value="F:ditrans,polycis-polyprenyl diphosphate synthase [(2E,6E)-farnesyl diphosphate specific] activity"/>
    <property type="evidence" value="ECO:0007669"/>
    <property type="project" value="TreeGrafter"/>
</dbReference>
<gene>
    <name evidence="4" type="ORF">UV11_C0001G0036</name>
</gene>
<organism evidence="4 5">
    <name type="scientific">Candidatus Giovannonibacteria bacterium GW2011_GWF2_42_19</name>
    <dbReference type="NCBI Taxonomy" id="1618659"/>
    <lineage>
        <taxon>Bacteria</taxon>
        <taxon>Candidatus Giovannoniibacteriota</taxon>
    </lineage>
</organism>
<dbReference type="STRING" id="1618659.UV11_C0001G0036"/>
<dbReference type="AlphaFoldDB" id="A0A0G1BRR7"/>
<comment type="function">
    <text evidence="3">Catalyzes the condensation of isopentenyl diphosphate (IPP) with allylic pyrophosphates generating different type of terpenoids.</text>
</comment>
<comment type="cofactor">
    <cofactor evidence="3">
        <name>Mg(2+)</name>
        <dbReference type="ChEBI" id="CHEBI:18420"/>
    </cofactor>
    <text evidence="3">Binds 2 magnesium ions per subunit.</text>
</comment>
<dbReference type="GO" id="GO:0016094">
    <property type="term" value="P:polyprenol biosynthetic process"/>
    <property type="evidence" value="ECO:0007669"/>
    <property type="project" value="TreeGrafter"/>
</dbReference>
<keyword evidence="3" id="KW-0460">Magnesium</keyword>
<feature type="binding site" evidence="3">
    <location>
        <position position="16"/>
    </location>
    <ligand>
        <name>substrate</name>
    </ligand>
</feature>
<dbReference type="Proteomes" id="UP000034036">
    <property type="component" value="Unassembled WGS sequence"/>
</dbReference>
<feature type="binding site" evidence="3">
    <location>
        <position position="196"/>
    </location>
    <ligand>
        <name>Mg(2+)</name>
        <dbReference type="ChEBI" id="CHEBI:18420"/>
    </ligand>
</feature>
<dbReference type="PATRIC" id="fig|1618659.3.peg.42"/>
<feature type="binding site" evidence="3">
    <location>
        <position position="28"/>
    </location>
    <ligand>
        <name>substrate</name>
    </ligand>
</feature>
<dbReference type="SUPFAM" id="SSF64005">
    <property type="entry name" value="Undecaprenyl diphosphate synthase"/>
    <property type="match status" value="1"/>
</dbReference>
<dbReference type="Pfam" id="PF01255">
    <property type="entry name" value="Prenyltransf"/>
    <property type="match status" value="1"/>
</dbReference>
<comment type="caution">
    <text evidence="4">The sequence shown here is derived from an EMBL/GenBank/DDBJ whole genome shotgun (WGS) entry which is preliminary data.</text>
</comment>
<comment type="subunit">
    <text evidence="3">Homodimer.</text>
</comment>
<feature type="binding site" evidence="3">
    <location>
        <position position="63"/>
    </location>
    <ligand>
        <name>substrate</name>
    </ligand>
</feature>
<feature type="active site" description="Proton acceptor" evidence="3">
    <location>
        <position position="59"/>
    </location>
</feature>
<evidence type="ECO:0000256" key="3">
    <source>
        <dbReference type="HAMAP-Rule" id="MF_01139"/>
    </source>
</evidence>
<keyword evidence="3" id="KW-0479">Metal-binding</keyword>
<dbReference type="InterPro" id="IPR036424">
    <property type="entry name" value="UPP_synth-like_sf"/>
</dbReference>
<evidence type="ECO:0000256" key="1">
    <source>
        <dbReference type="ARBA" id="ARBA00022679"/>
    </source>
</evidence>
<feature type="binding site" evidence="3">
    <location>
        <position position="176"/>
    </location>
    <ligand>
        <name>substrate</name>
    </ligand>
</feature>
<dbReference type="InterPro" id="IPR001441">
    <property type="entry name" value="UPP_synth-like"/>
</dbReference>
<name>A0A0G1BRR7_9BACT</name>
<feature type="active site" evidence="3">
    <location>
        <position position="11"/>
    </location>
</feature>
<dbReference type="EMBL" id="LCDF01000001">
    <property type="protein sequence ID" value="KKS48941.1"/>
    <property type="molecule type" value="Genomic_DNA"/>
</dbReference>
<proteinExistence type="inferred from homology"/>
<feature type="binding site" evidence="3">
    <location>
        <begin position="56"/>
        <end position="58"/>
    </location>
    <ligand>
        <name>substrate</name>
    </ligand>
</feature>
<feature type="binding site" evidence="3">
    <location>
        <begin position="12"/>
        <end position="15"/>
    </location>
    <ligand>
        <name>substrate</name>
    </ligand>
</feature>
<evidence type="ECO:0000313" key="4">
    <source>
        <dbReference type="EMBL" id="KKS48941.1"/>
    </source>
</evidence>
<feature type="binding site" evidence="3">
    <location>
        <position position="11"/>
    </location>
    <ligand>
        <name>Mg(2+)</name>
        <dbReference type="ChEBI" id="CHEBI:18420"/>
    </ligand>
</feature>
<accession>A0A0G1BRR7</accession>
<dbReference type="CDD" id="cd00475">
    <property type="entry name" value="Cis_IPPS"/>
    <property type="match status" value="1"/>
</dbReference>
<dbReference type="EC" id="2.5.1.-" evidence="3"/>
<dbReference type="NCBIfam" id="TIGR00055">
    <property type="entry name" value="uppS"/>
    <property type="match status" value="1"/>
</dbReference>
<dbReference type="Gene3D" id="3.40.1180.10">
    <property type="entry name" value="Decaprenyl diphosphate synthase-like"/>
    <property type="match status" value="1"/>
</dbReference>
<dbReference type="HAMAP" id="MF_01139">
    <property type="entry name" value="ISPT"/>
    <property type="match status" value="1"/>
</dbReference>
<sequence>MKPNHIAIIPDGNRRWAREKGLPAFEGHKKGMPVIEDIAREAKRQGIKYLTAWGWSRDNALKRSTVEATLIYQLFKEYFEKILTDEEIHRDKVKICVIGEWKDYFPEPLIKAIEKAIEATKDYDNYHFTLLMAYDGKREMAEAFNDASKSGKTITESNLGEFLWTRDLPPVDLVIRTGGDPHWSSGFLMWHTADSELYFTNTFWPAFSIQEFQKAIVGYEKAPRNLGK</sequence>
<dbReference type="PANTHER" id="PTHR10291:SF43">
    <property type="entry name" value="DEHYDRODOLICHYL DIPHOSPHATE SYNTHASE COMPLEX SUBUNIT DHDDS"/>
    <property type="match status" value="1"/>
</dbReference>
<comment type="caution">
    <text evidence="3">Lacks conserved residue(s) required for the propagation of feature annotation.</text>
</comment>
<keyword evidence="1 3" id="KW-0808">Transferase</keyword>
<protein>
    <recommendedName>
        <fullName evidence="3">Isoprenyl transferase</fullName>
        <ecNumber evidence="3">2.5.1.-</ecNumber>
    </recommendedName>
</protein>
<dbReference type="GO" id="GO:0000287">
    <property type="term" value="F:magnesium ion binding"/>
    <property type="evidence" value="ECO:0007669"/>
    <property type="project" value="UniProtKB-UniRule"/>
</dbReference>
<evidence type="ECO:0000256" key="2">
    <source>
        <dbReference type="ARBA" id="ARBA00038453"/>
    </source>
</evidence>
<evidence type="ECO:0000313" key="5">
    <source>
        <dbReference type="Proteomes" id="UP000034036"/>
    </source>
</evidence>
<dbReference type="PANTHER" id="PTHR10291">
    <property type="entry name" value="DEHYDRODOLICHYL DIPHOSPHATE SYNTHASE FAMILY MEMBER"/>
    <property type="match status" value="1"/>
</dbReference>
<comment type="similarity">
    <text evidence="2">Belongs to the UPP synthase family. Z-FPP synthase subfamily.</text>
</comment>